<dbReference type="GO" id="GO:0005886">
    <property type="term" value="C:plasma membrane"/>
    <property type="evidence" value="ECO:0007669"/>
    <property type="project" value="TreeGrafter"/>
</dbReference>
<dbReference type="GO" id="GO:0005242">
    <property type="term" value="F:inward rectifier potassium channel activity"/>
    <property type="evidence" value="ECO:0007669"/>
    <property type="project" value="InterPro"/>
</dbReference>
<dbReference type="PRINTS" id="PR01320">
    <property type="entry name" value="KIRCHANNEL"/>
</dbReference>
<evidence type="ECO:0000256" key="13">
    <source>
        <dbReference type="ARBA" id="ARBA00062687"/>
    </source>
</evidence>
<dbReference type="SUPFAM" id="SSF81324">
    <property type="entry name" value="Voltage-gated potassium channels"/>
    <property type="match status" value="1"/>
</dbReference>
<dbReference type="Pfam" id="PF01007">
    <property type="entry name" value="IRK"/>
    <property type="match status" value="1"/>
</dbReference>
<comment type="similarity">
    <text evidence="12">Belongs to the inward rectifier-type potassium channel (TC 1.A.2.1) family. KCNJ9 subfamily.</text>
</comment>
<dbReference type="InterPro" id="IPR040445">
    <property type="entry name" value="Kir_TM"/>
</dbReference>
<dbReference type="EMBL" id="JAFIRN010000013">
    <property type="protein sequence ID" value="KAG5836868.1"/>
    <property type="molecule type" value="Genomic_DNA"/>
</dbReference>
<dbReference type="PANTHER" id="PTHR11767">
    <property type="entry name" value="INWARD RECTIFIER POTASSIUM CHANNEL"/>
    <property type="match status" value="1"/>
</dbReference>
<feature type="region of interest" description="Disordered" evidence="18">
    <location>
        <begin position="1"/>
        <end position="31"/>
    </location>
</feature>
<comment type="subunit">
    <text evidence="13">Associates with KCNJ3/GIRK1 to form a G-protein-activated heteromultimer pore-forming unit. Interacts (via PDZ-binding motif) with SNX27 (via PDZ domain); the interaction is required when endocytosed to prevent degradation in lysosomes and promote recycling to the plasma membrane.</text>
</comment>
<comment type="caution">
    <text evidence="22">The sequence shown here is derived from an EMBL/GenBank/DDBJ whole genome shotgun (WGS) entry which is preliminary data.</text>
</comment>
<dbReference type="SUPFAM" id="SSF81296">
    <property type="entry name" value="E set domains"/>
    <property type="match status" value="1"/>
</dbReference>
<evidence type="ECO:0000313" key="22">
    <source>
        <dbReference type="EMBL" id="KAG5836868.1"/>
    </source>
</evidence>
<evidence type="ECO:0000256" key="14">
    <source>
        <dbReference type="ARBA" id="ARBA00072191"/>
    </source>
</evidence>
<dbReference type="Gene3D" id="1.10.287.70">
    <property type="match status" value="1"/>
</dbReference>
<feature type="compositionally biased region" description="Basic and acidic residues" evidence="18">
    <location>
        <begin position="453"/>
        <end position="464"/>
    </location>
</feature>
<evidence type="ECO:0000256" key="12">
    <source>
        <dbReference type="ARBA" id="ARBA00061604"/>
    </source>
</evidence>
<dbReference type="InterPro" id="IPR014756">
    <property type="entry name" value="Ig_E-set"/>
</dbReference>
<keyword evidence="9 19" id="KW-0472">Membrane</keyword>
<keyword evidence="10 17" id="KW-0407">Ion channel</keyword>
<dbReference type="GO" id="GO:0007399">
    <property type="term" value="P:nervous system development"/>
    <property type="evidence" value="ECO:0007669"/>
    <property type="project" value="UniProtKB-ARBA"/>
</dbReference>
<dbReference type="FunFam" id="2.60.40.1400:FF:000001">
    <property type="entry name" value="G protein-activated inward rectifier potassium channel 2"/>
    <property type="match status" value="1"/>
</dbReference>
<evidence type="ECO:0000256" key="9">
    <source>
        <dbReference type="ARBA" id="ARBA00023136"/>
    </source>
</evidence>
<dbReference type="InterPro" id="IPR016449">
    <property type="entry name" value="K_chnl_inward-rec_Kir"/>
</dbReference>
<evidence type="ECO:0000256" key="18">
    <source>
        <dbReference type="SAM" id="MobiDB-lite"/>
    </source>
</evidence>
<dbReference type="Proteomes" id="UP001044222">
    <property type="component" value="Chromosome 13"/>
</dbReference>
<feature type="region of interest" description="Disordered" evidence="18">
    <location>
        <begin position="78"/>
        <end position="117"/>
    </location>
</feature>
<keyword evidence="7 19" id="KW-1133">Transmembrane helix</keyword>
<evidence type="ECO:0000259" key="21">
    <source>
        <dbReference type="Pfam" id="PF17655"/>
    </source>
</evidence>
<evidence type="ECO:0000256" key="8">
    <source>
        <dbReference type="ARBA" id="ARBA00023065"/>
    </source>
</evidence>
<feature type="transmembrane region" description="Helical" evidence="19">
    <location>
        <begin position="252"/>
        <end position="275"/>
    </location>
</feature>
<dbReference type="FunFam" id="1.10.287.70:FF:000019">
    <property type="entry name" value="G protein-activated inward rectifier potassium channel 1"/>
    <property type="match status" value="1"/>
</dbReference>
<dbReference type="PANTHER" id="PTHR11767:SF116">
    <property type="entry name" value="G PROTEIN-ACTIVATED INWARD RECTIFIER POTASSIUM CHANNEL 4"/>
    <property type="match status" value="1"/>
</dbReference>
<comment type="subcellular location">
    <subcellularLocation>
        <location evidence="1 17">Membrane</location>
        <topology evidence="1 17">Multi-pass membrane protein</topology>
    </subcellularLocation>
</comment>
<dbReference type="Pfam" id="PF17655">
    <property type="entry name" value="IRK_C"/>
    <property type="match status" value="1"/>
</dbReference>
<organism evidence="22 23">
    <name type="scientific">Anguilla anguilla</name>
    <name type="common">European freshwater eel</name>
    <name type="synonym">Muraena anguilla</name>
    <dbReference type="NCBI Taxonomy" id="7936"/>
    <lineage>
        <taxon>Eukaryota</taxon>
        <taxon>Metazoa</taxon>
        <taxon>Chordata</taxon>
        <taxon>Craniata</taxon>
        <taxon>Vertebrata</taxon>
        <taxon>Euteleostomi</taxon>
        <taxon>Actinopterygii</taxon>
        <taxon>Neopterygii</taxon>
        <taxon>Teleostei</taxon>
        <taxon>Anguilliformes</taxon>
        <taxon>Anguillidae</taxon>
        <taxon>Anguilla</taxon>
    </lineage>
</organism>
<feature type="domain" description="Potassium channel inwardly rectifying transmembrane" evidence="20">
    <location>
        <begin position="141"/>
        <end position="280"/>
    </location>
</feature>
<keyword evidence="23" id="KW-1185">Reference proteome</keyword>
<keyword evidence="6 17" id="KW-0630">Potassium</keyword>
<evidence type="ECO:0000256" key="6">
    <source>
        <dbReference type="ARBA" id="ARBA00022958"/>
    </source>
</evidence>
<evidence type="ECO:0000256" key="1">
    <source>
        <dbReference type="ARBA" id="ARBA00004141"/>
    </source>
</evidence>
<feature type="region of interest" description="Disordered" evidence="18">
    <location>
        <begin position="453"/>
        <end position="484"/>
    </location>
</feature>
<keyword evidence="4 17" id="KW-0812">Transmembrane</keyword>
<evidence type="ECO:0000313" key="23">
    <source>
        <dbReference type="Proteomes" id="UP001044222"/>
    </source>
</evidence>
<dbReference type="InterPro" id="IPR013518">
    <property type="entry name" value="K_chnl_inward-rec_Kir_cyto"/>
</dbReference>
<comment type="catalytic activity">
    <reaction evidence="11">
        <text>K(+)(in) = K(+)(out)</text>
        <dbReference type="Rhea" id="RHEA:29463"/>
        <dbReference type="ChEBI" id="CHEBI:29103"/>
    </reaction>
</comment>
<dbReference type="InterPro" id="IPR041647">
    <property type="entry name" value="IRK_C"/>
</dbReference>
<feature type="domain" description="Inward rectifier potassium channel C-terminal" evidence="21">
    <location>
        <begin position="287"/>
        <end position="457"/>
    </location>
</feature>
<reference evidence="22" key="1">
    <citation type="submission" date="2021-01" db="EMBL/GenBank/DDBJ databases">
        <title>A chromosome-scale assembly of European eel, Anguilla anguilla.</title>
        <authorList>
            <person name="Henkel C."/>
            <person name="Jong-Raadsen S.A."/>
            <person name="Dufour S."/>
            <person name="Weltzien F.-A."/>
            <person name="Palstra A.P."/>
            <person name="Pelster B."/>
            <person name="Spaink H.P."/>
            <person name="Van Den Thillart G.E."/>
            <person name="Jansen H."/>
            <person name="Zahm M."/>
            <person name="Klopp C."/>
            <person name="Cedric C."/>
            <person name="Louis A."/>
            <person name="Berthelot C."/>
            <person name="Parey E."/>
            <person name="Roest Crollius H."/>
            <person name="Montfort J."/>
            <person name="Robinson-Rechavi M."/>
            <person name="Bucao C."/>
            <person name="Bouchez O."/>
            <person name="Gislard M."/>
            <person name="Lluch J."/>
            <person name="Milhes M."/>
            <person name="Lampietro C."/>
            <person name="Lopez Roques C."/>
            <person name="Donnadieu C."/>
            <person name="Braasch I."/>
            <person name="Desvignes T."/>
            <person name="Postlethwait J."/>
            <person name="Bobe J."/>
            <person name="Guiguen Y."/>
            <person name="Dirks R."/>
        </authorList>
    </citation>
    <scope>NUCLEOTIDE SEQUENCE</scope>
    <source>
        <strain evidence="22">Tag_6206</strain>
        <tissue evidence="22">Liver</tissue>
    </source>
</reference>
<evidence type="ECO:0000256" key="17">
    <source>
        <dbReference type="RuleBase" id="RU003822"/>
    </source>
</evidence>
<name>A0A9D3LXS9_ANGAN</name>
<gene>
    <name evidence="22" type="ORF">ANANG_G00233260</name>
</gene>
<dbReference type="Gene3D" id="2.60.40.1400">
    <property type="entry name" value="G protein-activated inward rectifier potassium channel 1"/>
    <property type="match status" value="1"/>
</dbReference>
<keyword evidence="8 17" id="KW-0406">Ion transport</keyword>
<proteinExistence type="inferred from homology"/>
<evidence type="ECO:0000256" key="19">
    <source>
        <dbReference type="SAM" id="Phobius"/>
    </source>
</evidence>
<keyword evidence="5 17" id="KW-0851">Voltage-gated channel</keyword>
<evidence type="ECO:0000256" key="16">
    <source>
        <dbReference type="ARBA" id="ARBA00081071"/>
    </source>
</evidence>
<evidence type="ECO:0000256" key="5">
    <source>
        <dbReference type="ARBA" id="ARBA00022882"/>
    </source>
</evidence>
<keyword evidence="2 17" id="KW-0813">Transport</keyword>
<dbReference type="GO" id="GO:0034702">
    <property type="term" value="C:monoatomic ion channel complex"/>
    <property type="evidence" value="ECO:0007669"/>
    <property type="project" value="UniProtKB-KW"/>
</dbReference>
<evidence type="ECO:0000256" key="11">
    <source>
        <dbReference type="ARBA" id="ARBA00034430"/>
    </source>
</evidence>
<feature type="transmembrane region" description="Helical" evidence="19">
    <location>
        <begin position="175"/>
        <end position="196"/>
    </location>
</feature>
<evidence type="ECO:0000256" key="4">
    <source>
        <dbReference type="ARBA" id="ARBA00022692"/>
    </source>
</evidence>
<dbReference type="GO" id="GO:1990573">
    <property type="term" value="P:potassium ion import across plasma membrane"/>
    <property type="evidence" value="ECO:0007669"/>
    <property type="project" value="TreeGrafter"/>
</dbReference>
<evidence type="ECO:0000256" key="2">
    <source>
        <dbReference type="ARBA" id="ARBA00022448"/>
    </source>
</evidence>
<feature type="compositionally biased region" description="Polar residues" evidence="18">
    <location>
        <begin position="465"/>
        <end position="484"/>
    </location>
</feature>
<dbReference type="AlphaFoldDB" id="A0A9D3LXS9"/>
<evidence type="ECO:0000259" key="20">
    <source>
        <dbReference type="Pfam" id="PF01007"/>
    </source>
</evidence>
<protein>
    <recommendedName>
        <fullName evidence="14">G protein-activated inward rectifier potassium channel 3</fullName>
    </recommendedName>
    <alternativeName>
        <fullName evidence="16">Inward rectifier K(+) channel Kir3.3</fullName>
    </alternativeName>
    <alternativeName>
        <fullName evidence="15">Potassium channel, inwardly rectifying subfamily J member 9</fullName>
    </alternativeName>
</protein>
<evidence type="ECO:0000256" key="7">
    <source>
        <dbReference type="ARBA" id="ARBA00022989"/>
    </source>
</evidence>
<accession>A0A9D3LXS9</accession>
<sequence length="520" mass="58369">MMSTEVHSRAALQEAQSRRQQLRRNSVPPVRTLRAKHLLAYLPGPAQHSPHPYMEKAESKVVTKAAAPPCLWEAPAAHENGSSRETSPPQPRPPTPQQQEELCEAPRGPPRPPAGQRYVEALVGSGSRHLGPEGEQRQRYVTKDGKCRVNLGAIDGRARFLSDVFTTLVDLRCRWFLLVFTVCYVATWVAFAQIYFLDAWLRGDLAHAGDPAWAPCYQNVDGFLSALLLSVESQMTIGYGHRMVTAGCAEGAALLMAQSIVGSVIDVLMMGCMFAKISRPQKRAQTLVFSRRCVVSQRDGRLCLMFRVGDLRESHMVDAKIRARLVRSRLTEEGEFVPLEQSEINLGFDTGADRLFLVEPQTITHVIDRASPFWETSAETLKRDRLEVIVILEGIVEASGMTCQARTSYTEDEILWGHRFESCMTKEKGAFQVDYSTFDKTFPVKTWSHSAKEMQERGRSERSDLSSYWNTVSDAHPSETSEQLWTEERAGASADIHSRDSKACDSVCMPEYECMLKYES</sequence>
<evidence type="ECO:0000256" key="3">
    <source>
        <dbReference type="ARBA" id="ARBA00022538"/>
    </source>
</evidence>
<evidence type="ECO:0000256" key="10">
    <source>
        <dbReference type="ARBA" id="ARBA00023303"/>
    </source>
</evidence>
<dbReference type="GO" id="GO:0034765">
    <property type="term" value="P:regulation of monoatomic ion transmembrane transport"/>
    <property type="evidence" value="ECO:0007669"/>
    <property type="project" value="TreeGrafter"/>
</dbReference>
<keyword evidence="3 17" id="KW-0633">Potassium transport</keyword>
<evidence type="ECO:0000256" key="15">
    <source>
        <dbReference type="ARBA" id="ARBA00076077"/>
    </source>
</evidence>